<sequence>MELALAEGTSISGIARQPWAPGRDSIRYHLDAGHLRGDLQQRAERALGLDYTTVVARVVEIAQRARTAALEAVEADDRAGVLRAGDAELRALGMLAASDETSEAEIQLRSAYRDVTAAVFRLARSDADTAERVAAELDNMHRPLLAEGVRDHATPKSRNEMES</sequence>
<evidence type="ECO:0000313" key="2">
    <source>
        <dbReference type="EMBL" id="KAA9131161.1"/>
    </source>
</evidence>
<feature type="compositionally biased region" description="Basic and acidic residues" evidence="1">
    <location>
        <begin position="148"/>
        <end position="163"/>
    </location>
</feature>
<dbReference type="EMBL" id="VYUY01000018">
    <property type="protein sequence ID" value="KAA9131161.1"/>
    <property type="molecule type" value="Genomic_DNA"/>
</dbReference>
<keyword evidence="3" id="KW-1185">Reference proteome</keyword>
<reference evidence="3" key="1">
    <citation type="submission" date="2019-09" db="EMBL/GenBank/DDBJ databases">
        <title>Mumia zhuanghuii sp. nov. isolated from the intestinal contents of plateau pika (Ochotona curzoniae) in the Qinghai-Tibet plateau of China.</title>
        <authorList>
            <person name="Tian Z."/>
        </authorList>
    </citation>
    <scope>NUCLEOTIDE SEQUENCE [LARGE SCALE GENOMIC DNA]</scope>
    <source>
        <strain evidence="3">L-033</strain>
    </source>
</reference>
<comment type="caution">
    <text evidence="2">The sequence shown here is derived from an EMBL/GenBank/DDBJ whole genome shotgun (WGS) entry which is preliminary data.</text>
</comment>
<protein>
    <submittedName>
        <fullName evidence="2">Uncharacterized protein</fullName>
    </submittedName>
</protein>
<dbReference type="RefSeq" id="WP_150894632.1">
    <property type="nucleotide sequence ID" value="NZ_VYUY01000018.1"/>
</dbReference>
<feature type="region of interest" description="Disordered" evidence="1">
    <location>
        <begin position="144"/>
        <end position="163"/>
    </location>
</feature>
<proteinExistence type="predicted"/>
<accession>A0A5N0T8S7</accession>
<organism evidence="2 3">
    <name type="scientific">Microbacterium caowuchunii</name>
    <dbReference type="NCBI Taxonomy" id="2614638"/>
    <lineage>
        <taxon>Bacteria</taxon>
        <taxon>Bacillati</taxon>
        <taxon>Actinomycetota</taxon>
        <taxon>Actinomycetes</taxon>
        <taxon>Micrococcales</taxon>
        <taxon>Microbacteriaceae</taxon>
        <taxon>Microbacterium</taxon>
    </lineage>
</organism>
<evidence type="ECO:0000313" key="3">
    <source>
        <dbReference type="Proteomes" id="UP000326838"/>
    </source>
</evidence>
<dbReference type="Proteomes" id="UP000326838">
    <property type="component" value="Unassembled WGS sequence"/>
</dbReference>
<evidence type="ECO:0000256" key="1">
    <source>
        <dbReference type="SAM" id="MobiDB-lite"/>
    </source>
</evidence>
<gene>
    <name evidence="2" type="ORF">F6B40_12740</name>
</gene>
<dbReference type="AlphaFoldDB" id="A0A5N0T8S7"/>
<name>A0A5N0T8S7_9MICO</name>